<evidence type="ECO:0000313" key="5">
    <source>
        <dbReference type="EMBL" id="RCG15577.1"/>
    </source>
</evidence>
<dbReference type="GO" id="GO:0016746">
    <property type="term" value="F:acyltransferase activity"/>
    <property type="evidence" value="ECO:0007669"/>
    <property type="project" value="UniProtKB-KW"/>
</dbReference>
<dbReference type="PANTHER" id="PTHR43356">
    <property type="entry name" value="PHOSPHATE ACETYLTRANSFERASE"/>
    <property type="match status" value="1"/>
</dbReference>
<dbReference type="InterPro" id="IPR050500">
    <property type="entry name" value="Phos_Acetyltrans/Butyryltrans"/>
</dbReference>
<dbReference type="InterPro" id="IPR002505">
    <property type="entry name" value="PTA_PTB"/>
</dbReference>
<comment type="similarity">
    <text evidence="1">Belongs to the phosphate acetyltransferase and butyryltransferase family.</text>
</comment>
<dbReference type="RefSeq" id="WP_114025136.1">
    <property type="nucleotide sequence ID" value="NZ_JBEYTF010000027.1"/>
</dbReference>
<sequence>MLVEPHDPLPFPGAAGPAVRRLAQRWATQLEGAARRPRVALVEGTDPRVLWAAARLAQEQAVTPVLVAEEPAAVRDRAADLGLKLPEDPALLEILRPSRYTDTLAALLEERPRLAAQVLDDPLFLTAAALRRHDVDVCVAGSNRPTADVLRAGLRVVGLAPGIRTLSSSFLMLRPDGGALTYADCAVVVDPDAGQLADIARAAAATHHALTGDEARVALLSFSTRGSAAHPRVDVVREALSVLRAAAPELPVDGDLQYDAAADPDIGAAKAPGSPVAGRANTFVFPSLEAGNIGYKVAQRVGGCAAIGPFLQGLAAPLHDLSRGCTGSDIAALALAGGVQALTTAQETP</sequence>
<evidence type="ECO:0000313" key="6">
    <source>
        <dbReference type="Proteomes" id="UP000252914"/>
    </source>
</evidence>
<dbReference type="InterPro" id="IPR042113">
    <property type="entry name" value="P_AcTrfase_dom1"/>
</dbReference>
<gene>
    <name evidence="5" type="ORF">DTL70_29925</name>
</gene>
<dbReference type="Pfam" id="PF01515">
    <property type="entry name" value="PTA_PTB"/>
    <property type="match status" value="1"/>
</dbReference>
<keyword evidence="3" id="KW-0012">Acyltransferase</keyword>
<dbReference type="AlphaFoldDB" id="A0A367EE02"/>
<reference evidence="5 6" key="1">
    <citation type="submission" date="2018-06" db="EMBL/GenBank/DDBJ databases">
        <title>Streptomyces reniochalinae sp. nov. and Streptomyces diacarnus sp. nov. from marine sponges.</title>
        <authorList>
            <person name="Li L."/>
        </authorList>
    </citation>
    <scope>NUCLEOTIDE SEQUENCE [LARGE SCALE GENOMIC DNA]</scope>
    <source>
        <strain evidence="5 6">LHW51701</strain>
    </source>
</reference>
<accession>A0A367EE02</accession>
<dbReference type="SUPFAM" id="SSF53659">
    <property type="entry name" value="Isocitrate/Isopropylmalate dehydrogenase-like"/>
    <property type="match status" value="1"/>
</dbReference>
<dbReference type="EMBL" id="QOIN01000066">
    <property type="protein sequence ID" value="RCG15577.1"/>
    <property type="molecule type" value="Genomic_DNA"/>
</dbReference>
<keyword evidence="6" id="KW-1185">Reference proteome</keyword>
<evidence type="ECO:0000256" key="3">
    <source>
        <dbReference type="ARBA" id="ARBA00023315"/>
    </source>
</evidence>
<name>A0A367EE02_9ACTN</name>
<dbReference type="PANTHER" id="PTHR43356:SF1">
    <property type="entry name" value="PHOSPHATE ACETYLTRANSFERASE EUTD"/>
    <property type="match status" value="1"/>
</dbReference>
<comment type="caution">
    <text evidence="5">The sequence shown here is derived from an EMBL/GenBank/DDBJ whole genome shotgun (WGS) entry which is preliminary data.</text>
</comment>
<protein>
    <submittedName>
        <fullName evidence="5">Recombinase</fullName>
    </submittedName>
</protein>
<proteinExistence type="inferred from homology"/>
<dbReference type="InterPro" id="IPR012147">
    <property type="entry name" value="P_Ac_Bu_trans"/>
</dbReference>
<feature type="domain" description="Phosphate acetyl/butaryl transferase" evidence="4">
    <location>
        <begin position="34"/>
        <end position="334"/>
    </location>
</feature>
<evidence type="ECO:0000256" key="1">
    <source>
        <dbReference type="ARBA" id="ARBA00005656"/>
    </source>
</evidence>
<dbReference type="Gene3D" id="3.40.50.10750">
    <property type="entry name" value="Isocitrate/Isopropylmalate dehydrogenase-like"/>
    <property type="match status" value="1"/>
</dbReference>
<evidence type="ECO:0000259" key="4">
    <source>
        <dbReference type="Pfam" id="PF01515"/>
    </source>
</evidence>
<evidence type="ECO:0000256" key="2">
    <source>
        <dbReference type="ARBA" id="ARBA00022679"/>
    </source>
</evidence>
<dbReference type="PIRSF" id="PIRSF000428">
    <property type="entry name" value="P_Ac_trans"/>
    <property type="match status" value="1"/>
</dbReference>
<keyword evidence="2" id="KW-0808">Transferase</keyword>
<organism evidence="5 6">
    <name type="scientific">Streptomyces diacarni</name>
    <dbReference type="NCBI Taxonomy" id="2800381"/>
    <lineage>
        <taxon>Bacteria</taxon>
        <taxon>Bacillati</taxon>
        <taxon>Actinomycetota</taxon>
        <taxon>Actinomycetes</taxon>
        <taxon>Kitasatosporales</taxon>
        <taxon>Streptomycetaceae</taxon>
        <taxon>Streptomyces</taxon>
    </lineage>
</organism>
<dbReference type="InterPro" id="IPR042112">
    <property type="entry name" value="P_AcTrfase_dom2"/>
</dbReference>
<dbReference type="Gene3D" id="3.40.50.10950">
    <property type="match status" value="1"/>
</dbReference>
<dbReference type="Proteomes" id="UP000252914">
    <property type="component" value="Unassembled WGS sequence"/>
</dbReference>